<feature type="transmembrane region" description="Helical" evidence="6">
    <location>
        <begin position="286"/>
        <end position="305"/>
    </location>
</feature>
<dbReference type="InterPro" id="IPR050189">
    <property type="entry name" value="MFS_Efflux_Transporters"/>
</dbReference>
<evidence type="ECO:0000256" key="5">
    <source>
        <dbReference type="ARBA" id="ARBA00023136"/>
    </source>
</evidence>
<keyword evidence="4 6" id="KW-1133">Transmembrane helix</keyword>
<comment type="caution">
    <text evidence="8">The sequence shown here is derived from an EMBL/GenBank/DDBJ whole genome shotgun (WGS) entry which is preliminary data.</text>
</comment>
<accession>A0ABT9BRP4</accession>
<evidence type="ECO:0000259" key="7">
    <source>
        <dbReference type="PROSITE" id="PS50850"/>
    </source>
</evidence>
<feature type="domain" description="Major facilitator superfamily (MFS) profile" evidence="7">
    <location>
        <begin position="21"/>
        <end position="398"/>
    </location>
</feature>
<dbReference type="RefSeq" id="WP_305004108.1">
    <property type="nucleotide sequence ID" value="NZ_JAUQUB010000008.1"/>
</dbReference>
<evidence type="ECO:0000313" key="9">
    <source>
        <dbReference type="Proteomes" id="UP001241072"/>
    </source>
</evidence>
<keyword evidence="9" id="KW-1185">Reference proteome</keyword>
<reference evidence="8 9" key="1">
    <citation type="submission" date="2023-07" db="EMBL/GenBank/DDBJ databases">
        <title>Protaetiibacter sp. nov WY-16 isolated from soil.</title>
        <authorList>
            <person name="Liu B."/>
            <person name="Wan Y."/>
        </authorList>
    </citation>
    <scope>NUCLEOTIDE SEQUENCE [LARGE SCALE GENOMIC DNA]</scope>
    <source>
        <strain evidence="8 9">WY-16</strain>
    </source>
</reference>
<name>A0ABT9BRP4_9MICO</name>
<feature type="transmembrane region" description="Helical" evidence="6">
    <location>
        <begin position="86"/>
        <end position="106"/>
    </location>
</feature>
<evidence type="ECO:0000256" key="2">
    <source>
        <dbReference type="ARBA" id="ARBA00022475"/>
    </source>
</evidence>
<evidence type="ECO:0000313" key="8">
    <source>
        <dbReference type="EMBL" id="MDO7883682.1"/>
    </source>
</evidence>
<dbReference type="InterPro" id="IPR036259">
    <property type="entry name" value="MFS_trans_sf"/>
</dbReference>
<organism evidence="8 9">
    <name type="scientific">Antiquaquibacter soli</name>
    <dbReference type="NCBI Taxonomy" id="3064523"/>
    <lineage>
        <taxon>Bacteria</taxon>
        <taxon>Bacillati</taxon>
        <taxon>Actinomycetota</taxon>
        <taxon>Actinomycetes</taxon>
        <taxon>Micrococcales</taxon>
        <taxon>Microbacteriaceae</taxon>
        <taxon>Antiquaquibacter</taxon>
    </lineage>
</organism>
<keyword evidence="5 6" id="KW-0472">Membrane</keyword>
<feature type="transmembrane region" description="Helical" evidence="6">
    <location>
        <begin position="59"/>
        <end position="79"/>
    </location>
</feature>
<dbReference type="InterPro" id="IPR011701">
    <property type="entry name" value="MFS"/>
</dbReference>
<dbReference type="CDD" id="cd17324">
    <property type="entry name" value="MFS_NepI_like"/>
    <property type="match status" value="1"/>
</dbReference>
<dbReference type="PROSITE" id="PS50850">
    <property type="entry name" value="MFS"/>
    <property type="match status" value="1"/>
</dbReference>
<proteinExistence type="predicted"/>
<feature type="transmembrane region" description="Helical" evidence="6">
    <location>
        <begin position="311"/>
        <end position="330"/>
    </location>
</feature>
<keyword evidence="2" id="KW-1003">Cell membrane</keyword>
<dbReference type="PANTHER" id="PTHR43124">
    <property type="entry name" value="PURINE EFFLUX PUMP PBUE"/>
    <property type="match status" value="1"/>
</dbReference>
<feature type="transmembrane region" description="Helical" evidence="6">
    <location>
        <begin position="351"/>
        <end position="369"/>
    </location>
</feature>
<comment type="subcellular location">
    <subcellularLocation>
        <location evidence="1">Cell membrane</location>
        <topology evidence="1">Multi-pass membrane protein</topology>
    </subcellularLocation>
</comment>
<keyword evidence="3 6" id="KW-0812">Transmembrane</keyword>
<dbReference type="EMBL" id="JAUQUB010000008">
    <property type="protein sequence ID" value="MDO7883682.1"/>
    <property type="molecule type" value="Genomic_DNA"/>
</dbReference>
<feature type="transmembrane region" description="Helical" evidence="6">
    <location>
        <begin position="145"/>
        <end position="165"/>
    </location>
</feature>
<feature type="transmembrane region" description="Helical" evidence="6">
    <location>
        <begin position="171"/>
        <end position="192"/>
    </location>
</feature>
<evidence type="ECO:0000256" key="1">
    <source>
        <dbReference type="ARBA" id="ARBA00004651"/>
    </source>
</evidence>
<evidence type="ECO:0000256" key="6">
    <source>
        <dbReference type="SAM" id="Phobius"/>
    </source>
</evidence>
<dbReference type="Gene3D" id="1.20.1250.20">
    <property type="entry name" value="MFS general substrate transporter like domains"/>
    <property type="match status" value="1"/>
</dbReference>
<evidence type="ECO:0000256" key="4">
    <source>
        <dbReference type="ARBA" id="ARBA00022989"/>
    </source>
</evidence>
<dbReference type="Proteomes" id="UP001241072">
    <property type="component" value="Unassembled WGS sequence"/>
</dbReference>
<evidence type="ECO:0000256" key="3">
    <source>
        <dbReference type="ARBA" id="ARBA00022692"/>
    </source>
</evidence>
<feature type="transmembrane region" description="Helical" evidence="6">
    <location>
        <begin position="375"/>
        <end position="395"/>
    </location>
</feature>
<dbReference type="Pfam" id="PF07690">
    <property type="entry name" value="MFS_1"/>
    <property type="match status" value="1"/>
</dbReference>
<protein>
    <submittedName>
        <fullName evidence="8">MFS transporter</fullName>
    </submittedName>
</protein>
<dbReference type="InterPro" id="IPR020846">
    <property type="entry name" value="MFS_dom"/>
</dbReference>
<sequence length="416" mass="43211">MSSTTGSRASSAPTPPFPWVGLVTLSLLVFTSVTSEFLPTGLLPDMARELGVSESQVGILVTVFAGTVVVTAAPLATLTRRFSRKYLILAVLGIFIVGNVLAAVAPNYEVLLVARVIGGLAHGLFWSVVGAYSGHLVPRHQVGRAVAIVSGGGTAAFVLGVPVGTALGHLLGWRVAFAIIAGITLLLTLVTLKFLPPVRHIAPLATGEIALPLRKDKSIPGVVLLCILIVMIITGHNIFYTYIAPFLIGPVGLDEGAVAGVLFLYGGAGAIGVLLAGLLVDRYPRAALAASLVGIMATVLTVGLVPHNPWVAVPAIVAWSIAFGGIPSMVQTRMLHTASARLRDVASAYQTTAFNIGIGGGALIGGIILDYWSITALPFVDIAITASALVLLFVGDRWLHSRARRITPTEPVPTVG</sequence>
<dbReference type="PANTHER" id="PTHR43124:SF4">
    <property type="entry name" value="SUGAR EFFLUX TRANSPORTER"/>
    <property type="match status" value="1"/>
</dbReference>
<feature type="transmembrane region" description="Helical" evidence="6">
    <location>
        <begin position="112"/>
        <end position="133"/>
    </location>
</feature>
<gene>
    <name evidence="8" type="ORF">Q5716_15725</name>
</gene>
<feature type="transmembrane region" description="Helical" evidence="6">
    <location>
        <begin position="222"/>
        <end position="244"/>
    </location>
</feature>
<feature type="transmembrane region" description="Helical" evidence="6">
    <location>
        <begin position="256"/>
        <end position="279"/>
    </location>
</feature>
<dbReference type="SUPFAM" id="SSF103473">
    <property type="entry name" value="MFS general substrate transporter"/>
    <property type="match status" value="1"/>
</dbReference>